<keyword evidence="3" id="KW-0540">Nuclease</keyword>
<keyword evidence="3" id="KW-0255">Endonuclease</keyword>
<dbReference type="Pfam" id="PF03372">
    <property type="entry name" value="Exo_endo_phos"/>
    <property type="match status" value="1"/>
</dbReference>
<evidence type="ECO:0000313" key="4">
    <source>
        <dbReference type="Proteomes" id="UP001595683"/>
    </source>
</evidence>
<organism evidence="3 4">
    <name type="scientific">Novosphingobium pokkalii</name>
    <dbReference type="NCBI Taxonomy" id="1770194"/>
    <lineage>
        <taxon>Bacteria</taxon>
        <taxon>Pseudomonadati</taxon>
        <taxon>Pseudomonadota</taxon>
        <taxon>Alphaproteobacteria</taxon>
        <taxon>Sphingomonadales</taxon>
        <taxon>Sphingomonadaceae</taxon>
        <taxon>Novosphingobium</taxon>
    </lineage>
</organism>
<dbReference type="PANTHER" id="PTHR12121">
    <property type="entry name" value="CARBON CATABOLITE REPRESSOR PROTEIN 4"/>
    <property type="match status" value="1"/>
</dbReference>
<dbReference type="RefSeq" id="WP_191323135.1">
    <property type="nucleotide sequence ID" value="NZ_BMZP01000003.1"/>
</dbReference>
<keyword evidence="1" id="KW-0732">Signal</keyword>
<dbReference type="CDD" id="cd09083">
    <property type="entry name" value="EEP-1"/>
    <property type="match status" value="1"/>
</dbReference>
<dbReference type="SUPFAM" id="SSF56219">
    <property type="entry name" value="DNase I-like"/>
    <property type="match status" value="1"/>
</dbReference>
<protein>
    <submittedName>
        <fullName evidence="3">Endonuclease/exonuclease/phosphatase family protein</fullName>
    </submittedName>
</protein>
<dbReference type="InterPro" id="IPR050410">
    <property type="entry name" value="CCR4/nocturin_mRNA_transcr"/>
</dbReference>
<evidence type="ECO:0000256" key="1">
    <source>
        <dbReference type="SAM" id="SignalP"/>
    </source>
</evidence>
<keyword evidence="3" id="KW-0378">Hydrolase</keyword>
<name>A0ABV7UZG8_9SPHN</name>
<dbReference type="Proteomes" id="UP001595683">
    <property type="component" value="Unassembled WGS sequence"/>
</dbReference>
<feature type="signal peptide" evidence="1">
    <location>
        <begin position="1"/>
        <end position="29"/>
    </location>
</feature>
<sequence>MTALRSFVHRHALGLCLALAAVPALPAQAAVAVPPRSAGALRVMSFNVRWPAPDDGLNTWPQRQPVFLATIRAADPDVIGTQELFKRQGDAVVRHLPHWRWFGPDRFGGHANEHMGILYRTDRLALIRHGVFWLSPTPAVPGSLGWGATLPRMVQWAVLERRLGARTRFLMIDTHLANRDVEDETARVESARLIAARLPALAGRLPVVLTADLNATAGSAAYATLTAHLADSRAQAAAPLGPEPTFHDFTGTGQQRIDFILERGWQVRAYATLTTHAGPRWPSDHFPILADLVPSKGESTPQP</sequence>
<evidence type="ECO:0000313" key="3">
    <source>
        <dbReference type="EMBL" id="MFC3670563.1"/>
    </source>
</evidence>
<dbReference type="GO" id="GO:0004519">
    <property type="term" value="F:endonuclease activity"/>
    <property type="evidence" value="ECO:0007669"/>
    <property type="project" value="UniProtKB-KW"/>
</dbReference>
<dbReference type="Gene3D" id="3.60.10.10">
    <property type="entry name" value="Endonuclease/exonuclease/phosphatase"/>
    <property type="match status" value="1"/>
</dbReference>
<feature type="domain" description="Endonuclease/exonuclease/phosphatase" evidence="2">
    <location>
        <begin position="44"/>
        <end position="285"/>
    </location>
</feature>
<reference evidence="4" key="1">
    <citation type="journal article" date="2019" name="Int. J. Syst. Evol. Microbiol.">
        <title>The Global Catalogue of Microorganisms (GCM) 10K type strain sequencing project: providing services to taxonomists for standard genome sequencing and annotation.</title>
        <authorList>
            <consortium name="The Broad Institute Genomics Platform"/>
            <consortium name="The Broad Institute Genome Sequencing Center for Infectious Disease"/>
            <person name="Wu L."/>
            <person name="Ma J."/>
        </authorList>
    </citation>
    <scope>NUCLEOTIDE SEQUENCE [LARGE SCALE GENOMIC DNA]</scope>
    <source>
        <strain evidence="4">KCTC 42224</strain>
    </source>
</reference>
<keyword evidence="4" id="KW-1185">Reference proteome</keyword>
<accession>A0ABV7UZG8</accession>
<dbReference type="InterPro" id="IPR036691">
    <property type="entry name" value="Endo/exonu/phosph_ase_sf"/>
</dbReference>
<dbReference type="InterPro" id="IPR005135">
    <property type="entry name" value="Endo/exonuclease/phosphatase"/>
</dbReference>
<gene>
    <name evidence="3" type="ORF">ACFOOT_03910</name>
</gene>
<feature type="chain" id="PRO_5045101761" evidence="1">
    <location>
        <begin position="30"/>
        <end position="303"/>
    </location>
</feature>
<dbReference type="EMBL" id="JBHRYE010000007">
    <property type="protein sequence ID" value="MFC3670563.1"/>
    <property type="molecule type" value="Genomic_DNA"/>
</dbReference>
<comment type="caution">
    <text evidence="3">The sequence shown here is derived from an EMBL/GenBank/DDBJ whole genome shotgun (WGS) entry which is preliminary data.</text>
</comment>
<dbReference type="PANTHER" id="PTHR12121:SF36">
    <property type="entry name" value="ENDONUCLEASE_EXONUCLEASE_PHOSPHATASE DOMAIN-CONTAINING PROTEIN"/>
    <property type="match status" value="1"/>
</dbReference>
<proteinExistence type="predicted"/>
<evidence type="ECO:0000259" key="2">
    <source>
        <dbReference type="Pfam" id="PF03372"/>
    </source>
</evidence>